<organism evidence="5 6">
    <name type="scientific">Micromonospora radicis</name>
    <dbReference type="NCBI Taxonomy" id="1894971"/>
    <lineage>
        <taxon>Bacteria</taxon>
        <taxon>Bacillati</taxon>
        <taxon>Actinomycetota</taxon>
        <taxon>Actinomycetes</taxon>
        <taxon>Micromonosporales</taxon>
        <taxon>Micromonosporaceae</taxon>
        <taxon>Micromonospora</taxon>
    </lineage>
</organism>
<name>A0A418N1A0_9ACTN</name>
<evidence type="ECO:0000256" key="2">
    <source>
        <dbReference type="ARBA" id="ARBA00023033"/>
    </source>
</evidence>
<evidence type="ECO:0000313" key="5">
    <source>
        <dbReference type="EMBL" id="RIV40916.1"/>
    </source>
</evidence>
<dbReference type="InterPro" id="IPR011251">
    <property type="entry name" value="Luciferase-like_dom"/>
</dbReference>
<feature type="domain" description="Luciferase-like" evidence="4">
    <location>
        <begin position="47"/>
        <end position="333"/>
    </location>
</feature>
<evidence type="ECO:0000259" key="4">
    <source>
        <dbReference type="Pfam" id="PF00296"/>
    </source>
</evidence>
<dbReference type="SUPFAM" id="SSF51679">
    <property type="entry name" value="Bacterial luciferase-like"/>
    <property type="match status" value="1"/>
</dbReference>
<keyword evidence="2" id="KW-0503">Monooxygenase</keyword>
<evidence type="ECO:0000256" key="3">
    <source>
        <dbReference type="SAM" id="MobiDB-lite"/>
    </source>
</evidence>
<keyword evidence="6" id="KW-1185">Reference proteome</keyword>
<protein>
    <submittedName>
        <fullName evidence="5">LLM class flavin-dependent oxidoreductase</fullName>
    </submittedName>
</protein>
<keyword evidence="1" id="KW-0560">Oxidoreductase</keyword>
<dbReference type="EMBL" id="QXEC01000002">
    <property type="protein sequence ID" value="RIV40916.1"/>
    <property type="molecule type" value="Genomic_DNA"/>
</dbReference>
<dbReference type="InterPro" id="IPR036661">
    <property type="entry name" value="Luciferase-like_sf"/>
</dbReference>
<accession>A0A418N1A0</accession>
<dbReference type="PANTHER" id="PTHR30137:SF8">
    <property type="entry name" value="BLR5498 PROTEIN"/>
    <property type="match status" value="1"/>
</dbReference>
<dbReference type="Pfam" id="PF00296">
    <property type="entry name" value="Bac_luciferase"/>
    <property type="match status" value="1"/>
</dbReference>
<evidence type="ECO:0000313" key="6">
    <source>
        <dbReference type="Proteomes" id="UP000283832"/>
    </source>
</evidence>
<dbReference type="CDD" id="cd00347">
    <property type="entry name" value="Flavin_utilizing_monoxygenases"/>
    <property type="match status" value="1"/>
</dbReference>
<dbReference type="InterPro" id="IPR050766">
    <property type="entry name" value="Bact_Lucif_Oxidored"/>
</dbReference>
<dbReference type="AlphaFoldDB" id="A0A418N1A0"/>
<feature type="region of interest" description="Disordered" evidence="3">
    <location>
        <begin position="1"/>
        <end position="44"/>
    </location>
</feature>
<reference evidence="5 6" key="1">
    <citation type="submission" date="2018-08" db="EMBL/GenBank/DDBJ databases">
        <title>Jishengella sp. nov., isolated from a root of Azadirachta indica A. Juss. var. siamensis Valenton.</title>
        <authorList>
            <person name="Kuncharoen N."/>
            <person name="Tanasupawat S."/>
            <person name="Kudo T."/>
            <person name="Ohkuma M."/>
        </authorList>
    </citation>
    <scope>NUCLEOTIDE SEQUENCE [LARGE SCALE GENOMIC DNA]</scope>
    <source>
        <strain evidence="5 6">AZ1-13</strain>
    </source>
</reference>
<dbReference type="Proteomes" id="UP000283832">
    <property type="component" value="Unassembled WGS sequence"/>
</dbReference>
<dbReference type="PANTHER" id="PTHR30137">
    <property type="entry name" value="LUCIFERASE-LIKE MONOOXYGENASE"/>
    <property type="match status" value="1"/>
</dbReference>
<evidence type="ECO:0000256" key="1">
    <source>
        <dbReference type="ARBA" id="ARBA00023002"/>
    </source>
</evidence>
<dbReference type="GO" id="GO:0016705">
    <property type="term" value="F:oxidoreductase activity, acting on paired donors, with incorporation or reduction of molecular oxygen"/>
    <property type="evidence" value="ECO:0007669"/>
    <property type="project" value="InterPro"/>
</dbReference>
<comment type="caution">
    <text evidence="5">The sequence shown here is derived from an EMBL/GenBank/DDBJ whole genome shotgun (WGS) entry which is preliminary data.</text>
</comment>
<dbReference type="GO" id="GO:0005829">
    <property type="term" value="C:cytosol"/>
    <property type="evidence" value="ECO:0007669"/>
    <property type="project" value="TreeGrafter"/>
</dbReference>
<proteinExistence type="predicted"/>
<dbReference type="GO" id="GO:0004497">
    <property type="term" value="F:monooxygenase activity"/>
    <property type="evidence" value="ECO:0007669"/>
    <property type="project" value="UniProtKB-KW"/>
</dbReference>
<gene>
    <name evidence="5" type="ORF">D2L64_02730</name>
</gene>
<sequence length="380" mass="40908">MAADPVAGPGHRAEGDGGVRHEGDPTLPRRRPGRRRQPGDRGGRRVKISCFLSAQFDPSASATAGIDDVLAQAAAAEAAGFHAVYLGHHYLARSAFVQPIPLAGHLAHATSRIRIGFGVLLAPLLNPIALAEDLASLDVLSRGRLTVGLGAGYRKRETTAFGVAWDDRLRRLREYVPTLRALWRGETLDASGSWGEVSGAALALRPVQPGGPPLWIGAFAEPAIRRAARLDAPWLIGPKGNDAELARLLGVYRGELAARGFSLTREYPMSREAFVGDSYPAAVAGVRPHLRRQYAGYKSWDDAQALDLDRYLAEDCLVGSADEIVDKLRRWESDLGITEVSLRHQFVGAGQEEAMEQLARFGAEILPRVGTPVVTGEATP</sequence>
<feature type="compositionally biased region" description="Basic and acidic residues" evidence="3">
    <location>
        <begin position="11"/>
        <end position="24"/>
    </location>
</feature>
<dbReference type="Gene3D" id="3.20.20.30">
    <property type="entry name" value="Luciferase-like domain"/>
    <property type="match status" value="1"/>
</dbReference>